<dbReference type="AlphaFoldDB" id="A0A229NXT6"/>
<evidence type="ECO:0000256" key="5">
    <source>
        <dbReference type="ARBA" id="ARBA00023288"/>
    </source>
</evidence>
<accession>A0A229NXT6</accession>
<evidence type="ECO:0000256" key="2">
    <source>
        <dbReference type="ARBA" id="ARBA00022729"/>
    </source>
</evidence>
<keyword evidence="4" id="KW-0564">Palmitate</keyword>
<dbReference type="CDD" id="cd13585">
    <property type="entry name" value="PBP2_TMBP_like"/>
    <property type="match status" value="1"/>
</dbReference>
<dbReference type="InterPro" id="IPR006059">
    <property type="entry name" value="SBP"/>
</dbReference>
<dbReference type="Pfam" id="PF01547">
    <property type="entry name" value="SBP_bac_1"/>
    <property type="match status" value="1"/>
</dbReference>
<keyword evidence="3" id="KW-0472">Membrane</keyword>
<dbReference type="OrthoDB" id="9782846at2"/>
<dbReference type="SUPFAM" id="SSF53850">
    <property type="entry name" value="Periplasmic binding protein-like II"/>
    <property type="match status" value="1"/>
</dbReference>
<dbReference type="PANTHER" id="PTHR43649">
    <property type="entry name" value="ARABINOSE-BINDING PROTEIN-RELATED"/>
    <property type="match status" value="1"/>
</dbReference>
<dbReference type="Proteomes" id="UP000215145">
    <property type="component" value="Unassembled WGS sequence"/>
</dbReference>
<evidence type="ECO:0000313" key="6">
    <source>
        <dbReference type="EMBL" id="OXM14564.1"/>
    </source>
</evidence>
<protein>
    <recommendedName>
        <fullName evidence="8">ABC transporter substrate-binding protein</fullName>
    </recommendedName>
</protein>
<sequence>MYLKENNEGVIVLKSLNRFASVFSSVILLSTLIACSSSEEPSAGTGNSDKQKKAVTIQYTFWGDAATKATHERLVDNFNKKNTGVTVKAIHVPAFDQYLQKVQTTMASGTAPDVINFVHNDVYAFASRDVLVDLTEWIKRDWDGAKLGENLGDLMEGMKYEGKQYALPRNAGGWYTYYNKTLFDKAGVKYPDESWTWETLVAEGKKLSNNSANVNERTWAIAFDAKATAQHINYMWQAGGDYFNEDKSALLFDSPKTKQGLQFMYDLMYKDKIAPDPSITSIQKPVDLFSSGQLAMYQDSMGNIVRFTGAKDLNWGIAYLPKGPENRFGRIGATGLAIPEGSKNKEAAWEFIKYVNGNEGQEILAKDGFSAPVREQLLQDESKFLPADKFPIDRNVAIKGYQEYGKLLPSHKNWTQIEAVAKKYLDLYFINSMSLDEATKKIMDEATPLLK</sequence>
<dbReference type="PROSITE" id="PS51257">
    <property type="entry name" value="PROKAR_LIPOPROTEIN"/>
    <property type="match status" value="1"/>
</dbReference>
<evidence type="ECO:0000256" key="4">
    <source>
        <dbReference type="ARBA" id="ARBA00023139"/>
    </source>
</evidence>
<keyword evidence="1" id="KW-1003">Cell membrane</keyword>
<keyword evidence="2" id="KW-0732">Signal</keyword>
<dbReference type="EMBL" id="NMUQ01000002">
    <property type="protein sequence ID" value="OXM14564.1"/>
    <property type="molecule type" value="Genomic_DNA"/>
</dbReference>
<keyword evidence="5" id="KW-0449">Lipoprotein</keyword>
<evidence type="ECO:0008006" key="8">
    <source>
        <dbReference type="Google" id="ProtNLM"/>
    </source>
</evidence>
<dbReference type="InterPro" id="IPR050490">
    <property type="entry name" value="Bact_solute-bd_prot1"/>
</dbReference>
<dbReference type="PANTHER" id="PTHR43649:SF33">
    <property type="entry name" value="POLYGALACTURONAN_RHAMNOGALACTURONAN-BINDING PROTEIN YTCQ"/>
    <property type="match status" value="1"/>
</dbReference>
<reference evidence="6 7" key="1">
    <citation type="submission" date="2017-07" db="EMBL/GenBank/DDBJ databases">
        <title>Paenibacillus herberti R33 genome sequencing and assembly.</title>
        <authorList>
            <person name="Su W."/>
        </authorList>
    </citation>
    <scope>NUCLEOTIDE SEQUENCE [LARGE SCALE GENOMIC DNA]</scope>
    <source>
        <strain evidence="6 7">R33</strain>
    </source>
</reference>
<gene>
    <name evidence="6" type="ORF">CGZ75_16665</name>
</gene>
<evidence type="ECO:0000313" key="7">
    <source>
        <dbReference type="Proteomes" id="UP000215145"/>
    </source>
</evidence>
<keyword evidence="7" id="KW-1185">Reference proteome</keyword>
<organism evidence="6 7">
    <name type="scientific">Paenibacillus herberti</name>
    <dbReference type="NCBI Taxonomy" id="1619309"/>
    <lineage>
        <taxon>Bacteria</taxon>
        <taxon>Bacillati</taxon>
        <taxon>Bacillota</taxon>
        <taxon>Bacilli</taxon>
        <taxon>Bacillales</taxon>
        <taxon>Paenibacillaceae</taxon>
        <taxon>Paenibacillus</taxon>
    </lineage>
</organism>
<evidence type="ECO:0000256" key="3">
    <source>
        <dbReference type="ARBA" id="ARBA00023136"/>
    </source>
</evidence>
<dbReference type="Gene3D" id="3.40.190.10">
    <property type="entry name" value="Periplasmic binding protein-like II"/>
    <property type="match status" value="1"/>
</dbReference>
<evidence type="ECO:0000256" key="1">
    <source>
        <dbReference type="ARBA" id="ARBA00022475"/>
    </source>
</evidence>
<comment type="caution">
    <text evidence="6">The sequence shown here is derived from an EMBL/GenBank/DDBJ whole genome shotgun (WGS) entry which is preliminary data.</text>
</comment>
<name>A0A229NXT6_9BACL</name>
<proteinExistence type="predicted"/>